<evidence type="ECO:0000256" key="1">
    <source>
        <dbReference type="SAM" id="MobiDB-lite"/>
    </source>
</evidence>
<protein>
    <submittedName>
        <fullName evidence="2">Uncharacterized protein</fullName>
    </submittedName>
</protein>
<feature type="compositionally biased region" description="Low complexity" evidence="1">
    <location>
        <begin position="41"/>
        <end position="57"/>
    </location>
</feature>
<dbReference type="EMBL" id="GBRH01220312">
    <property type="protein sequence ID" value="JAD77583.1"/>
    <property type="molecule type" value="Transcribed_RNA"/>
</dbReference>
<feature type="region of interest" description="Disordered" evidence="1">
    <location>
        <begin position="1"/>
        <end position="117"/>
    </location>
</feature>
<feature type="compositionally biased region" description="Basic residues" evidence="1">
    <location>
        <begin position="79"/>
        <end position="94"/>
    </location>
</feature>
<feature type="compositionally biased region" description="Low complexity" evidence="1">
    <location>
        <begin position="97"/>
        <end position="117"/>
    </location>
</feature>
<evidence type="ECO:0000313" key="2">
    <source>
        <dbReference type="EMBL" id="JAD77583.1"/>
    </source>
</evidence>
<name>A0A0A9CT39_ARUDO</name>
<feature type="compositionally biased region" description="Basic residues" evidence="1">
    <location>
        <begin position="26"/>
        <end position="40"/>
    </location>
</feature>
<proteinExistence type="predicted"/>
<accession>A0A0A9CT39</accession>
<dbReference type="AlphaFoldDB" id="A0A0A9CT39"/>
<organism evidence="2">
    <name type="scientific">Arundo donax</name>
    <name type="common">Giant reed</name>
    <name type="synonym">Donax arundinaceus</name>
    <dbReference type="NCBI Taxonomy" id="35708"/>
    <lineage>
        <taxon>Eukaryota</taxon>
        <taxon>Viridiplantae</taxon>
        <taxon>Streptophyta</taxon>
        <taxon>Embryophyta</taxon>
        <taxon>Tracheophyta</taxon>
        <taxon>Spermatophyta</taxon>
        <taxon>Magnoliopsida</taxon>
        <taxon>Liliopsida</taxon>
        <taxon>Poales</taxon>
        <taxon>Poaceae</taxon>
        <taxon>PACMAD clade</taxon>
        <taxon>Arundinoideae</taxon>
        <taxon>Arundineae</taxon>
        <taxon>Arundo</taxon>
    </lineage>
</organism>
<reference evidence="2" key="2">
    <citation type="journal article" date="2015" name="Data Brief">
        <title>Shoot transcriptome of the giant reed, Arundo donax.</title>
        <authorList>
            <person name="Barrero R.A."/>
            <person name="Guerrero F.D."/>
            <person name="Moolhuijzen P."/>
            <person name="Goolsby J.A."/>
            <person name="Tidwell J."/>
            <person name="Bellgard S.E."/>
            <person name="Bellgard M.I."/>
        </authorList>
    </citation>
    <scope>NUCLEOTIDE SEQUENCE</scope>
    <source>
        <tissue evidence="2">Shoot tissue taken approximately 20 cm above the soil surface</tissue>
    </source>
</reference>
<sequence length="117" mass="12739">MRPAARARCAGQRAPPGRQPRPLPRAPRRRRHRPRSRLRSRAAAAPHPPAHAAQRGPRGARPRRARDLQGVLRLDGQHPRRVKTPRPGGHRPLSRRQAAPGGAPLQAPPAGGVHHSG</sequence>
<reference evidence="2" key="1">
    <citation type="submission" date="2014-09" db="EMBL/GenBank/DDBJ databases">
        <authorList>
            <person name="Magalhaes I.L.F."/>
            <person name="Oliveira U."/>
            <person name="Santos F.R."/>
            <person name="Vidigal T.H.D.A."/>
            <person name="Brescovit A.D."/>
            <person name="Santos A.J."/>
        </authorList>
    </citation>
    <scope>NUCLEOTIDE SEQUENCE</scope>
    <source>
        <tissue evidence="2">Shoot tissue taken approximately 20 cm above the soil surface</tissue>
    </source>
</reference>